<evidence type="ECO:0000256" key="4">
    <source>
        <dbReference type="ARBA" id="ARBA00022777"/>
    </source>
</evidence>
<evidence type="ECO:0000256" key="6">
    <source>
        <dbReference type="PROSITE-ProRule" id="PRU10141"/>
    </source>
</evidence>
<organism evidence="8 9">
    <name type="scientific">Hexamita inflata</name>
    <dbReference type="NCBI Taxonomy" id="28002"/>
    <lineage>
        <taxon>Eukaryota</taxon>
        <taxon>Metamonada</taxon>
        <taxon>Diplomonadida</taxon>
        <taxon>Hexamitidae</taxon>
        <taxon>Hexamitinae</taxon>
        <taxon>Hexamita</taxon>
    </lineage>
</organism>
<dbReference type="GO" id="GO:0016301">
    <property type="term" value="F:kinase activity"/>
    <property type="evidence" value="ECO:0007669"/>
    <property type="project" value="UniProtKB-KW"/>
</dbReference>
<keyword evidence="5 6" id="KW-0067">ATP-binding</keyword>
<keyword evidence="9" id="KW-1185">Reference proteome</keyword>
<dbReference type="PROSITE" id="PS50011">
    <property type="entry name" value="PROTEIN_KINASE_DOM"/>
    <property type="match status" value="1"/>
</dbReference>
<sequence length="186" mass="21859">MLQNFKILQNTTDIELLNKIGHGGFGQVYKCKYNDKIYACKVYNKKKIIESNQTPLIYNELRVLKKLQCTQSCVKFIDSLQDQNQLYIVLEYLESPCLKDLLKSQLLTEQQIRYVTRLLLKALQQMHALQIIYRDFKSEHIFFTADGIKLIDFGLSAEGQHRDTQCGTIQYQSPEIIQWWALELLF</sequence>
<dbReference type="PROSITE" id="PS00107">
    <property type="entry name" value="PROTEIN_KINASE_ATP"/>
    <property type="match status" value="1"/>
</dbReference>
<dbReference type="Proteomes" id="UP001642409">
    <property type="component" value="Unassembled WGS sequence"/>
</dbReference>
<evidence type="ECO:0000313" key="8">
    <source>
        <dbReference type="EMBL" id="CAL5970126.1"/>
    </source>
</evidence>
<evidence type="ECO:0000313" key="9">
    <source>
        <dbReference type="Proteomes" id="UP001642409"/>
    </source>
</evidence>
<evidence type="ECO:0000256" key="5">
    <source>
        <dbReference type="ARBA" id="ARBA00022840"/>
    </source>
</evidence>
<dbReference type="PANTHER" id="PTHR24345">
    <property type="entry name" value="SERINE/THREONINE-PROTEIN KINASE PLK"/>
    <property type="match status" value="1"/>
</dbReference>
<dbReference type="InterPro" id="IPR017441">
    <property type="entry name" value="Protein_kinase_ATP_BS"/>
</dbReference>
<dbReference type="SUPFAM" id="SSF56112">
    <property type="entry name" value="Protein kinase-like (PK-like)"/>
    <property type="match status" value="1"/>
</dbReference>
<dbReference type="Pfam" id="PF00069">
    <property type="entry name" value="Pkinase"/>
    <property type="match status" value="1"/>
</dbReference>
<keyword evidence="4 8" id="KW-0418">Kinase</keyword>
<dbReference type="PANTHER" id="PTHR24345:SF0">
    <property type="entry name" value="CELL CYCLE SERINE_THREONINE-PROTEIN KINASE CDC5_MSD2"/>
    <property type="match status" value="1"/>
</dbReference>
<feature type="domain" description="Protein kinase" evidence="7">
    <location>
        <begin position="14"/>
        <end position="186"/>
    </location>
</feature>
<dbReference type="InterPro" id="IPR011009">
    <property type="entry name" value="Kinase-like_dom_sf"/>
</dbReference>
<dbReference type="InterPro" id="IPR000719">
    <property type="entry name" value="Prot_kinase_dom"/>
</dbReference>
<dbReference type="EMBL" id="CAXDID020000001">
    <property type="protein sequence ID" value="CAL5970126.1"/>
    <property type="molecule type" value="Genomic_DNA"/>
</dbReference>
<keyword evidence="2" id="KW-0808">Transferase</keyword>
<evidence type="ECO:0000259" key="7">
    <source>
        <dbReference type="PROSITE" id="PS50011"/>
    </source>
</evidence>
<feature type="binding site" evidence="6">
    <location>
        <position position="41"/>
    </location>
    <ligand>
        <name>ATP</name>
        <dbReference type="ChEBI" id="CHEBI:30616"/>
    </ligand>
</feature>
<comment type="caution">
    <text evidence="8">The sequence shown here is derived from an EMBL/GenBank/DDBJ whole genome shotgun (WGS) entry which is preliminary data.</text>
</comment>
<dbReference type="Gene3D" id="1.10.510.10">
    <property type="entry name" value="Transferase(Phosphotransferase) domain 1"/>
    <property type="match status" value="1"/>
</dbReference>
<protein>
    <submittedName>
        <fullName evidence="8">Kinase</fullName>
    </submittedName>
</protein>
<evidence type="ECO:0000256" key="2">
    <source>
        <dbReference type="ARBA" id="ARBA00022679"/>
    </source>
</evidence>
<proteinExistence type="predicted"/>
<evidence type="ECO:0000256" key="3">
    <source>
        <dbReference type="ARBA" id="ARBA00022741"/>
    </source>
</evidence>
<keyword evidence="1" id="KW-0723">Serine/threonine-protein kinase</keyword>
<keyword evidence="3 6" id="KW-0547">Nucleotide-binding</keyword>
<name>A0ABP1GDA4_9EUKA</name>
<gene>
    <name evidence="8" type="ORF">HINF_LOCUS66</name>
</gene>
<accession>A0ABP1GDA4</accession>
<reference evidence="8 9" key="1">
    <citation type="submission" date="2024-07" db="EMBL/GenBank/DDBJ databases">
        <authorList>
            <person name="Akdeniz Z."/>
        </authorList>
    </citation>
    <scope>NUCLEOTIDE SEQUENCE [LARGE SCALE GENOMIC DNA]</scope>
</reference>
<evidence type="ECO:0000256" key="1">
    <source>
        <dbReference type="ARBA" id="ARBA00022527"/>
    </source>
</evidence>